<dbReference type="InterPro" id="IPR042070">
    <property type="entry name" value="PucR_C-HTH_sf"/>
</dbReference>
<dbReference type="InterPro" id="IPR025736">
    <property type="entry name" value="PucR_C-HTH_dom"/>
</dbReference>
<gene>
    <name evidence="2" type="ORF">F8O04_00495</name>
</gene>
<dbReference type="PANTHER" id="PTHR33744:SF1">
    <property type="entry name" value="DNA-BINDING TRANSCRIPTIONAL ACTIVATOR ADER"/>
    <property type="match status" value="1"/>
</dbReference>
<dbReference type="PANTHER" id="PTHR33744">
    <property type="entry name" value="CARBOHYDRATE DIACID REGULATOR"/>
    <property type="match status" value="1"/>
</dbReference>
<comment type="caution">
    <text evidence="2">The sequence shown here is derived from an EMBL/GenBank/DDBJ whole genome shotgun (WGS) entry which is preliminary data.</text>
</comment>
<dbReference type="OrthoDB" id="8450798at2"/>
<dbReference type="RefSeq" id="WP_158027373.1">
    <property type="nucleotide sequence ID" value="NZ_BMHG01000001.1"/>
</dbReference>
<dbReference type="AlphaFoldDB" id="A0A6H9WD45"/>
<evidence type="ECO:0000259" key="1">
    <source>
        <dbReference type="Pfam" id="PF13556"/>
    </source>
</evidence>
<evidence type="ECO:0000313" key="3">
    <source>
        <dbReference type="Proteomes" id="UP000431744"/>
    </source>
</evidence>
<dbReference type="Pfam" id="PF13556">
    <property type="entry name" value="HTH_30"/>
    <property type="match status" value="1"/>
</dbReference>
<name>A0A6H9WD45_9MICO</name>
<evidence type="ECO:0000313" key="2">
    <source>
        <dbReference type="EMBL" id="KAB1648819.1"/>
    </source>
</evidence>
<organism evidence="2 3">
    <name type="scientific">Pseudoclavibacter endophyticus</name>
    <dbReference type="NCBI Taxonomy" id="1778590"/>
    <lineage>
        <taxon>Bacteria</taxon>
        <taxon>Bacillati</taxon>
        <taxon>Actinomycetota</taxon>
        <taxon>Actinomycetes</taxon>
        <taxon>Micrococcales</taxon>
        <taxon>Microbacteriaceae</taxon>
        <taxon>Pseudoclavibacter</taxon>
    </lineage>
</organism>
<accession>A0A6H9WD45</accession>
<dbReference type="Gene3D" id="1.10.10.2840">
    <property type="entry name" value="PucR C-terminal helix-turn-helix domain"/>
    <property type="match status" value="1"/>
</dbReference>
<keyword evidence="3" id="KW-1185">Reference proteome</keyword>
<dbReference type="Proteomes" id="UP000431744">
    <property type="component" value="Unassembled WGS sequence"/>
</dbReference>
<reference evidence="2 3" key="1">
    <citation type="submission" date="2019-09" db="EMBL/GenBank/DDBJ databases">
        <title>Phylogeny of genus Pseudoclavibacter and closely related genus.</title>
        <authorList>
            <person name="Li Y."/>
        </authorList>
    </citation>
    <scope>NUCLEOTIDE SEQUENCE [LARGE SCALE GENOMIC DNA]</scope>
    <source>
        <strain evidence="2 3">EGI 60007</strain>
    </source>
</reference>
<dbReference type="EMBL" id="WBJY01000001">
    <property type="protein sequence ID" value="KAB1648819.1"/>
    <property type="molecule type" value="Genomic_DNA"/>
</dbReference>
<proteinExistence type="predicted"/>
<dbReference type="InterPro" id="IPR051448">
    <property type="entry name" value="CdaR-like_regulators"/>
</dbReference>
<feature type="domain" description="PucR C-terminal helix-turn-helix" evidence="1">
    <location>
        <begin position="335"/>
        <end position="393"/>
    </location>
</feature>
<protein>
    <submittedName>
        <fullName evidence="2">PucR family transcriptional regulator</fullName>
    </submittedName>
</protein>
<sequence>MSGSHSRESDGAARADDGGRDAWTIEAIQAVTRAAGRPGGIESVIVELARRLGAWVALIDATGRTRRQHPGGLPADAADALRDEVDAVLRRGARVATTVRAGGTPVSLQTLGDGRQLRGVLAIASDGLTPEQRMVAATVAAMASLALARRHRLGQAGARLRAAVAELLTTPDAELTHRAARELQESLPPAPVAVATARVGTRSPHPATDWLDERADDAPQAVFFARLGEELVVLTDAAEAGALDELAEAFGLTVGAAEADRYRDLGRALDRARRARDDASVSGLTGVVRDGAPHLGARTDTADVLTALDGERALVLARRQLAPLVEHDEARATRLVPTLRAWLDADCSNDGTARALGVHRHTVRARLDLAQRLLGRDLGSFATRAELWAALRALP</sequence>